<reference evidence="2" key="1">
    <citation type="submission" date="2022-11" db="UniProtKB">
        <authorList>
            <consortium name="WormBaseParasite"/>
        </authorList>
    </citation>
    <scope>IDENTIFICATION</scope>
</reference>
<protein>
    <submittedName>
        <fullName evidence="2">Uncharacterized protein</fullName>
    </submittedName>
</protein>
<name>A0A915K9Q4_ROMCU</name>
<evidence type="ECO:0000313" key="1">
    <source>
        <dbReference type="Proteomes" id="UP000887565"/>
    </source>
</evidence>
<dbReference type="Proteomes" id="UP000887565">
    <property type="component" value="Unplaced"/>
</dbReference>
<keyword evidence="1" id="KW-1185">Reference proteome</keyword>
<sequence>MEWSGTVVSQHFLKFCSLHQNRNLRYNKARTVWETEQDANNTQSKRNLPTFYVLLHKNAPA</sequence>
<accession>A0A915K9Q4</accession>
<dbReference type="WBParaSite" id="nRc.2.0.1.t34875-RA">
    <property type="protein sequence ID" value="nRc.2.0.1.t34875-RA"/>
    <property type="gene ID" value="nRc.2.0.1.g34875"/>
</dbReference>
<dbReference type="AlphaFoldDB" id="A0A915K9Q4"/>
<evidence type="ECO:0000313" key="2">
    <source>
        <dbReference type="WBParaSite" id="nRc.2.0.1.t34875-RA"/>
    </source>
</evidence>
<proteinExistence type="predicted"/>
<organism evidence="1 2">
    <name type="scientific">Romanomermis culicivorax</name>
    <name type="common">Nematode worm</name>
    <dbReference type="NCBI Taxonomy" id="13658"/>
    <lineage>
        <taxon>Eukaryota</taxon>
        <taxon>Metazoa</taxon>
        <taxon>Ecdysozoa</taxon>
        <taxon>Nematoda</taxon>
        <taxon>Enoplea</taxon>
        <taxon>Dorylaimia</taxon>
        <taxon>Mermithida</taxon>
        <taxon>Mermithoidea</taxon>
        <taxon>Mermithidae</taxon>
        <taxon>Romanomermis</taxon>
    </lineage>
</organism>